<dbReference type="PANTHER" id="PTHR10344">
    <property type="entry name" value="THYMIDYLATE KINASE"/>
    <property type="match status" value="1"/>
</dbReference>
<dbReference type="GO" id="GO:0006233">
    <property type="term" value="P:dTDP biosynthetic process"/>
    <property type="evidence" value="ECO:0007669"/>
    <property type="project" value="InterPro"/>
</dbReference>
<keyword evidence="11" id="KW-1185">Reference proteome</keyword>
<reference evidence="10 11" key="1">
    <citation type="submission" date="2019-04" db="EMBL/GenBank/DDBJ databases">
        <authorList>
            <person name="Li Y."/>
            <person name="Wang J."/>
        </authorList>
    </citation>
    <scope>NUCLEOTIDE SEQUENCE [LARGE SCALE GENOMIC DNA]</scope>
    <source>
        <strain evidence="10 11">DSM 14668</strain>
    </source>
</reference>
<dbReference type="RefSeq" id="WP_136931497.1">
    <property type="nucleotide sequence ID" value="NZ_SSMQ01000027.1"/>
</dbReference>
<dbReference type="GO" id="GO:0004798">
    <property type="term" value="F:dTMP kinase activity"/>
    <property type="evidence" value="ECO:0007669"/>
    <property type="project" value="UniProtKB-UniRule"/>
</dbReference>
<dbReference type="Proteomes" id="UP000309215">
    <property type="component" value="Unassembled WGS sequence"/>
</dbReference>
<dbReference type="Pfam" id="PF02223">
    <property type="entry name" value="Thymidylate_kin"/>
    <property type="match status" value="1"/>
</dbReference>
<evidence type="ECO:0000256" key="1">
    <source>
        <dbReference type="ARBA" id="ARBA00009776"/>
    </source>
</evidence>
<dbReference type="InterPro" id="IPR039430">
    <property type="entry name" value="Thymidylate_kin-like_dom"/>
</dbReference>
<organism evidence="10 11">
    <name type="scientific">Polyangium fumosum</name>
    <dbReference type="NCBI Taxonomy" id="889272"/>
    <lineage>
        <taxon>Bacteria</taxon>
        <taxon>Pseudomonadati</taxon>
        <taxon>Myxococcota</taxon>
        <taxon>Polyangia</taxon>
        <taxon>Polyangiales</taxon>
        <taxon>Polyangiaceae</taxon>
        <taxon>Polyangium</taxon>
    </lineage>
</organism>
<comment type="caution">
    <text evidence="8">Lacks conserved residue(s) required for the propagation of feature annotation.</text>
</comment>
<keyword evidence="4 8" id="KW-0547">Nucleotide-binding</keyword>
<accession>A0A4U1J8M3</accession>
<comment type="similarity">
    <text evidence="1 8">Belongs to the thymidylate kinase family.</text>
</comment>
<comment type="catalytic activity">
    <reaction evidence="7 8">
        <text>dTMP + ATP = dTDP + ADP</text>
        <dbReference type="Rhea" id="RHEA:13517"/>
        <dbReference type="ChEBI" id="CHEBI:30616"/>
        <dbReference type="ChEBI" id="CHEBI:58369"/>
        <dbReference type="ChEBI" id="CHEBI:63528"/>
        <dbReference type="ChEBI" id="CHEBI:456216"/>
        <dbReference type="EC" id="2.7.4.9"/>
    </reaction>
</comment>
<dbReference type="GO" id="GO:0006235">
    <property type="term" value="P:dTTP biosynthetic process"/>
    <property type="evidence" value="ECO:0007669"/>
    <property type="project" value="UniProtKB-UniRule"/>
</dbReference>
<dbReference type="PANTHER" id="PTHR10344:SF4">
    <property type="entry name" value="UMP-CMP KINASE 2, MITOCHONDRIAL"/>
    <property type="match status" value="1"/>
</dbReference>
<evidence type="ECO:0000256" key="3">
    <source>
        <dbReference type="ARBA" id="ARBA00022727"/>
    </source>
</evidence>
<dbReference type="InterPro" id="IPR027417">
    <property type="entry name" value="P-loop_NTPase"/>
</dbReference>
<dbReference type="EC" id="2.7.4.9" evidence="8"/>
<gene>
    <name evidence="8 10" type="primary">tmk</name>
    <name evidence="10" type="ORF">E8A74_24535</name>
</gene>
<dbReference type="HAMAP" id="MF_00165">
    <property type="entry name" value="Thymidylate_kinase"/>
    <property type="match status" value="1"/>
</dbReference>
<dbReference type="InterPro" id="IPR018094">
    <property type="entry name" value="Thymidylate_kinase"/>
</dbReference>
<evidence type="ECO:0000313" key="10">
    <source>
        <dbReference type="EMBL" id="TKD03763.1"/>
    </source>
</evidence>
<dbReference type="Gene3D" id="3.40.50.300">
    <property type="entry name" value="P-loop containing nucleotide triphosphate hydrolases"/>
    <property type="match status" value="1"/>
</dbReference>
<keyword evidence="5 8" id="KW-0418">Kinase</keyword>
<sequence length="221" mass="24321">MGEAEDGNDGLFVVFEGIDGAGTTTQAVRYGSFLRGRRRLAHVTREPSGGPMGSLLRLVLTQRVNLPSRHRDSTMALLFAADRLDHIETEVAPHLRDGYVVISDRYELSSIIYQSIGIEDEGARADMIAWIRHCNRHALKPDITVVVDVDPEVAAQRRRARGGASELFEEPELQARLARAYLEADKIIGGDRLVHVDGNGDVDAVTAAIIRALEPYVREGP</sequence>
<comment type="function">
    <text evidence="8">Phosphorylation of dTMP to form dTDP in both de novo and salvage pathways of dTTP synthesis.</text>
</comment>
<evidence type="ECO:0000256" key="5">
    <source>
        <dbReference type="ARBA" id="ARBA00022777"/>
    </source>
</evidence>
<keyword evidence="2 8" id="KW-0808">Transferase</keyword>
<evidence type="ECO:0000313" key="11">
    <source>
        <dbReference type="Proteomes" id="UP000309215"/>
    </source>
</evidence>
<dbReference type="GO" id="GO:0005524">
    <property type="term" value="F:ATP binding"/>
    <property type="evidence" value="ECO:0007669"/>
    <property type="project" value="UniProtKB-UniRule"/>
</dbReference>
<evidence type="ECO:0000256" key="7">
    <source>
        <dbReference type="ARBA" id="ARBA00048743"/>
    </source>
</evidence>
<evidence type="ECO:0000256" key="8">
    <source>
        <dbReference type="HAMAP-Rule" id="MF_00165"/>
    </source>
</evidence>
<dbReference type="OrthoDB" id="9774907at2"/>
<name>A0A4U1J8M3_9BACT</name>
<dbReference type="SUPFAM" id="SSF52540">
    <property type="entry name" value="P-loop containing nucleoside triphosphate hydrolases"/>
    <property type="match status" value="1"/>
</dbReference>
<evidence type="ECO:0000256" key="6">
    <source>
        <dbReference type="ARBA" id="ARBA00022840"/>
    </source>
</evidence>
<evidence type="ECO:0000256" key="2">
    <source>
        <dbReference type="ARBA" id="ARBA00022679"/>
    </source>
</evidence>
<evidence type="ECO:0000256" key="4">
    <source>
        <dbReference type="ARBA" id="ARBA00022741"/>
    </source>
</evidence>
<dbReference type="EMBL" id="SSMQ01000027">
    <property type="protein sequence ID" value="TKD03763.1"/>
    <property type="molecule type" value="Genomic_DNA"/>
</dbReference>
<keyword evidence="6 8" id="KW-0067">ATP-binding</keyword>
<proteinExistence type="inferred from homology"/>
<dbReference type="CDD" id="cd01672">
    <property type="entry name" value="TMPK"/>
    <property type="match status" value="1"/>
</dbReference>
<feature type="domain" description="Thymidylate kinase-like" evidence="9">
    <location>
        <begin position="15"/>
        <end position="209"/>
    </location>
</feature>
<dbReference type="NCBIfam" id="TIGR00041">
    <property type="entry name" value="DTMP_kinase"/>
    <property type="match status" value="1"/>
</dbReference>
<protein>
    <recommendedName>
        <fullName evidence="8">Thymidylate kinase</fullName>
        <ecNumber evidence="8">2.7.4.9</ecNumber>
    </recommendedName>
    <alternativeName>
        <fullName evidence="8">dTMP kinase</fullName>
    </alternativeName>
</protein>
<evidence type="ECO:0000259" key="9">
    <source>
        <dbReference type="Pfam" id="PF02223"/>
    </source>
</evidence>
<keyword evidence="3 8" id="KW-0545">Nucleotide biosynthesis</keyword>
<dbReference type="GO" id="GO:0005829">
    <property type="term" value="C:cytosol"/>
    <property type="evidence" value="ECO:0007669"/>
    <property type="project" value="TreeGrafter"/>
</dbReference>
<comment type="caution">
    <text evidence="10">The sequence shown here is derived from an EMBL/GenBank/DDBJ whole genome shotgun (WGS) entry which is preliminary data.</text>
</comment>
<dbReference type="AlphaFoldDB" id="A0A4U1J8M3"/>
<dbReference type="GO" id="GO:0006227">
    <property type="term" value="P:dUDP biosynthetic process"/>
    <property type="evidence" value="ECO:0007669"/>
    <property type="project" value="TreeGrafter"/>
</dbReference>